<name>A0ABU0XC44_9MICO</name>
<dbReference type="EMBL" id="JAVFCB010000001">
    <property type="protein sequence ID" value="MDQ4212527.1"/>
    <property type="molecule type" value="Genomic_DNA"/>
</dbReference>
<gene>
    <name evidence="1" type="ORF">RBR11_01190</name>
</gene>
<dbReference type="RefSeq" id="WP_308487463.1">
    <property type="nucleotide sequence ID" value="NZ_JAVFCB010000001.1"/>
</dbReference>
<keyword evidence="2" id="KW-1185">Reference proteome</keyword>
<reference evidence="1 2" key="1">
    <citation type="submission" date="2023-08" db="EMBL/GenBank/DDBJ databases">
        <title>Microbacterium sp. nov., isolated from a waste landfill.</title>
        <authorList>
            <person name="Wen W."/>
        </authorList>
    </citation>
    <scope>NUCLEOTIDE SEQUENCE [LARGE SCALE GENOMIC DNA]</scope>
    <source>
        <strain evidence="1 2">ASV81</strain>
    </source>
</reference>
<comment type="caution">
    <text evidence="1">The sequence shown here is derived from an EMBL/GenBank/DDBJ whole genome shotgun (WGS) entry which is preliminary data.</text>
</comment>
<organism evidence="1 2">
    <name type="scientific">Microbacterium capsulatum</name>
    <dbReference type="NCBI Taxonomy" id="3041921"/>
    <lineage>
        <taxon>Bacteria</taxon>
        <taxon>Bacillati</taxon>
        <taxon>Actinomycetota</taxon>
        <taxon>Actinomycetes</taxon>
        <taxon>Micrococcales</taxon>
        <taxon>Microbacteriaceae</taxon>
        <taxon>Microbacterium</taxon>
    </lineage>
</organism>
<protein>
    <submittedName>
        <fullName evidence="1">Uncharacterized protein</fullName>
    </submittedName>
</protein>
<sequence length="447" mass="50393">MTKNPQQLNQQQVDVLRWVRDGCPDGVYTKGWEHRIMARALERRGLVSIGGRGPTWVASITTAGRAWLDSPPTEAEMVPEDSEADRLIVDVIEAGGTLPISAADAEAKPWDKLVRLSLKSPKRPHGKKLTITRVGGWYGKEQQISFTERFEDYVTTTPVPVSERVGKYHPVVKQYLADKHWQYVSKEYLPRAGRILQAVAAEAERRGMGVIEPSKAKKNQGQPQYKRVTGHLWLKTASGEYSIEIKEIPGKGGAKRGYYGDYPKSTPRWINQRQTDFISTGRFELILDGPRTPYQGEHFRDSGSTTVEHKLPGLFARLDTYALEAEWAEKERIREKAGRQRQWEAAMIKARSEYAQAARWVHFTTLAKESEKLRRYRDFLAAATEAASALPSEAQTATADYLSEIRSIIDGRDPMATPSLILPEVSEPTLEQLKPFLGRWSPYGAEA</sequence>
<accession>A0ABU0XC44</accession>
<dbReference type="Proteomes" id="UP001230289">
    <property type="component" value="Unassembled WGS sequence"/>
</dbReference>
<proteinExistence type="predicted"/>
<evidence type="ECO:0000313" key="2">
    <source>
        <dbReference type="Proteomes" id="UP001230289"/>
    </source>
</evidence>
<evidence type="ECO:0000313" key="1">
    <source>
        <dbReference type="EMBL" id="MDQ4212527.1"/>
    </source>
</evidence>